<dbReference type="STRING" id="229921.ADN01_00845"/>
<evidence type="ECO:0008006" key="4">
    <source>
        <dbReference type="Google" id="ProtNLM"/>
    </source>
</evidence>
<reference evidence="1" key="1">
    <citation type="journal article" date="2015" name="Genome Announc.">
        <title>Draft Genome Sequences of Anaerolinea thermolimosa IMO-1, Bellilinea caldifistulae GOMI-1, Leptolinea tardivitalis YMTK-2, Levilinea saccharolytica KIBI-1, Longilinea arvoryzae KOME-1, Previously Described as Members of the Class Anaerolineae (Chloroflexi).</title>
        <authorList>
            <person name="Matsuura N."/>
            <person name="Tourlousse M.D."/>
            <person name="Ohashi A."/>
            <person name="Hugenholtz P."/>
            <person name="Sekiguchi Y."/>
        </authorList>
    </citation>
    <scope>NUCLEOTIDE SEQUENCE</scope>
    <source>
        <strain evidence="1">KIBI-1</strain>
    </source>
</reference>
<evidence type="ECO:0000313" key="3">
    <source>
        <dbReference type="Proteomes" id="UP000050501"/>
    </source>
</evidence>
<dbReference type="EMBL" id="DF967975">
    <property type="protein sequence ID" value="GAP19175.1"/>
    <property type="molecule type" value="Genomic_DNA"/>
</dbReference>
<dbReference type="OrthoDB" id="163770at2"/>
<proteinExistence type="predicted"/>
<name>A0A0M8JRU8_9CHLR</name>
<protein>
    <recommendedName>
        <fullName evidence="4">DUF429 domain-containing protein</fullName>
    </recommendedName>
</protein>
<organism evidence="1">
    <name type="scientific">Levilinea saccharolytica</name>
    <dbReference type="NCBI Taxonomy" id="229921"/>
    <lineage>
        <taxon>Bacteria</taxon>
        <taxon>Bacillati</taxon>
        <taxon>Chloroflexota</taxon>
        <taxon>Anaerolineae</taxon>
        <taxon>Anaerolineales</taxon>
        <taxon>Anaerolineaceae</taxon>
        <taxon>Levilinea</taxon>
    </lineage>
</organism>
<dbReference type="EMBL" id="LGCM01000003">
    <property type="protein sequence ID" value="KPL91514.1"/>
    <property type="molecule type" value="Genomic_DNA"/>
</dbReference>
<evidence type="ECO:0000313" key="2">
    <source>
        <dbReference type="EMBL" id="KPL91514.1"/>
    </source>
</evidence>
<evidence type="ECO:0000313" key="1">
    <source>
        <dbReference type="EMBL" id="GAP19175.1"/>
    </source>
</evidence>
<keyword evidence="3" id="KW-1185">Reference proteome</keyword>
<sequence length="265" mass="29108">MSSNLTTYLGITIGTGRQWLTYAALDDDRAVLALGQGPLEAVLAFAAGQSRALAAVDCAARPNLGLMDRADVRTQLNPPPTPGRWTNMRVAEYQLANLGFAAPRTPGVDQASLPRVKRGFGLVRQLEELGYVPYPAEEQARQWLETPVEAVFWAWLGGKPYPAGTLESRLQRQLALFEQGLPIPDPMDFFEEVTRYRLLKGALPLKQIYAAGECSALAAAQMAWLADHEPDAVMRLGDAREGEIVLPVVTRRAEEVVHPFQKSLD</sequence>
<accession>A0A0M8JRU8</accession>
<dbReference type="Proteomes" id="UP000050501">
    <property type="component" value="Unassembled WGS sequence"/>
</dbReference>
<reference evidence="2 3" key="2">
    <citation type="submission" date="2015-07" db="EMBL/GenBank/DDBJ databases">
        <title>Genome sequence of Levilinea saccharolytica DSM 16555.</title>
        <authorList>
            <person name="Hemp J."/>
            <person name="Ward L.M."/>
            <person name="Pace L.A."/>
            <person name="Fischer W.W."/>
        </authorList>
    </citation>
    <scope>NUCLEOTIDE SEQUENCE [LARGE SCALE GENOMIC DNA]</scope>
    <source>
        <strain evidence="2 3">KIBI-1</strain>
    </source>
</reference>
<dbReference type="RefSeq" id="WP_062419475.1">
    <property type="nucleotide sequence ID" value="NZ_BBXZ01000161.1"/>
</dbReference>
<gene>
    <name evidence="2" type="ORF">ADN01_00845</name>
    <name evidence="1" type="ORF">LSAC_03075</name>
</gene>
<dbReference type="AlphaFoldDB" id="A0A0M8JRU8"/>